<evidence type="ECO:0000256" key="2">
    <source>
        <dbReference type="ARBA" id="ARBA00022603"/>
    </source>
</evidence>
<comment type="caution">
    <text evidence="8">The sequence shown here is derived from an EMBL/GenBank/DDBJ whole genome shotgun (WGS) entry which is preliminary data.</text>
</comment>
<keyword evidence="2 8" id="KW-0489">Methyltransferase</keyword>
<dbReference type="EMBL" id="MDYQ01000235">
    <property type="protein sequence ID" value="PRP78224.1"/>
    <property type="molecule type" value="Genomic_DNA"/>
</dbReference>
<dbReference type="PROSITE" id="PS51675">
    <property type="entry name" value="SAM_MT_TRM10"/>
    <property type="match status" value="1"/>
</dbReference>
<dbReference type="InterPro" id="IPR028564">
    <property type="entry name" value="MT_TRM10-typ"/>
</dbReference>
<dbReference type="InterPro" id="IPR038459">
    <property type="entry name" value="MT_TRM10-typ_sf"/>
</dbReference>
<dbReference type="InParanoid" id="A0A2P6N2P2"/>
<evidence type="ECO:0000313" key="8">
    <source>
        <dbReference type="EMBL" id="PRP78224.1"/>
    </source>
</evidence>
<evidence type="ECO:0000256" key="1">
    <source>
        <dbReference type="ARBA" id="ARBA00012797"/>
    </source>
</evidence>
<feature type="compositionally biased region" description="Basic and acidic residues" evidence="6">
    <location>
        <begin position="287"/>
        <end position="315"/>
    </location>
</feature>
<dbReference type="FunCoup" id="A0A2P6N2P2">
    <property type="interactions" value="490"/>
</dbReference>
<dbReference type="PANTHER" id="PTHR13563:SF13">
    <property type="entry name" value="TRNA METHYLTRANSFERASE 10 HOMOLOG A"/>
    <property type="match status" value="1"/>
</dbReference>
<dbReference type="GO" id="GO:0005634">
    <property type="term" value="C:nucleus"/>
    <property type="evidence" value="ECO:0007669"/>
    <property type="project" value="TreeGrafter"/>
</dbReference>
<dbReference type="STRING" id="1890364.A0A2P6N2P2"/>
<dbReference type="CDD" id="cd18089">
    <property type="entry name" value="SPOUT_Trm10-like"/>
    <property type="match status" value="1"/>
</dbReference>
<proteinExistence type="predicted"/>
<dbReference type="EC" id="2.1.1.221" evidence="1"/>
<sequence length="324" mass="37267">MEETTSIPTTSVVSGDEIVEPIESVDNSKEGAKKRKKQVSEEERKKFWAHKKQQAKERKKAKGEERRAEAAKRPKREKVPIKSDEEEEEKVKLLRKERKELWLNKPTEGSIIFDLDFDSLMLDKEIRSLSSQLVFCYASNKKLETPVHMAFTSFNGRLADQLKLHNGFSHWKIDMHPEHFSKVYPLEKTVYLTAESDTVLQDIESDKHYVIGGIVDKNRHKTKGLTANKAKELGMNTARLPLEQYMDMSTRKVLTVNQVMEIICHYLSTKSWSKAMDVSIPMRKGAHVKEGEEKSEKKEGEEKKEEETENTESKEGTQVAAGKE</sequence>
<dbReference type="OrthoDB" id="278300at2759"/>
<dbReference type="Gene3D" id="3.40.1280.30">
    <property type="match status" value="1"/>
</dbReference>
<protein>
    <recommendedName>
        <fullName evidence="1">tRNA (guanine(9)-N(1))-methyltransferase</fullName>
        <ecNumber evidence="1">2.1.1.221</ecNumber>
    </recommendedName>
</protein>
<evidence type="ECO:0000256" key="3">
    <source>
        <dbReference type="ARBA" id="ARBA00022679"/>
    </source>
</evidence>
<dbReference type="InterPro" id="IPR007356">
    <property type="entry name" value="tRNA_m1G_MeTrfase_euk"/>
</dbReference>
<dbReference type="PANTHER" id="PTHR13563">
    <property type="entry name" value="TRNA (GUANINE-9-) METHYLTRANSFERASE"/>
    <property type="match status" value="1"/>
</dbReference>
<dbReference type="GO" id="GO:0052905">
    <property type="term" value="F:tRNA (guanosine(9)-N1)-methyltransferase activity"/>
    <property type="evidence" value="ECO:0007669"/>
    <property type="project" value="UniProtKB-EC"/>
</dbReference>
<feature type="compositionally biased region" description="Polar residues" evidence="6">
    <location>
        <begin position="1"/>
        <end position="13"/>
    </location>
</feature>
<name>A0A2P6N2P2_9EUKA</name>
<gene>
    <name evidence="8" type="ORF">PROFUN_13977</name>
</gene>
<evidence type="ECO:0000259" key="7">
    <source>
        <dbReference type="PROSITE" id="PS51675"/>
    </source>
</evidence>
<keyword evidence="4" id="KW-0949">S-adenosyl-L-methionine</keyword>
<reference evidence="8 9" key="1">
    <citation type="journal article" date="2018" name="Genome Biol. Evol.">
        <title>Multiple Roots of Fruiting Body Formation in Amoebozoa.</title>
        <authorList>
            <person name="Hillmann F."/>
            <person name="Forbes G."/>
            <person name="Novohradska S."/>
            <person name="Ferling I."/>
            <person name="Riege K."/>
            <person name="Groth M."/>
            <person name="Westermann M."/>
            <person name="Marz M."/>
            <person name="Spaller T."/>
            <person name="Winckler T."/>
            <person name="Schaap P."/>
            <person name="Glockner G."/>
        </authorList>
    </citation>
    <scope>NUCLEOTIDE SEQUENCE [LARGE SCALE GENOMIC DNA]</scope>
    <source>
        <strain evidence="8 9">Jena</strain>
    </source>
</reference>
<feature type="region of interest" description="Disordered" evidence="6">
    <location>
        <begin position="283"/>
        <end position="324"/>
    </location>
</feature>
<keyword evidence="9" id="KW-1185">Reference proteome</keyword>
<evidence type="ECO:0000256" key="6">
    <source>
        <dbReference type="SAM" id="MobiDB-lite"/>
    </source>
</evidence>
<feature type="region of interest" description="Disordered" evidence="6">
    <location>
        <begin position="1"/>
        <end position="88"/>
    </location>
</feature>
<feature type="compositionally biased region" description="Basic residues" evidence="6">
    <location>
        <begin position="47"/>
        <end position="61"/>
    </location>
</feature>
<keyword evidence="3 8" id="KW-0808">Transferase</keyword>
<comment type="catalytic activity">
    <reaction evidence="5">
        <text>guanosine(9) in tRNA + S-adenosyl-L-methionine = N(1)-methylguanosine(9) in tRNA + S-adenosyl-L-homocysteine + H(+)</text>
        <dbReference type="Rhea" id="RHEA:43156"/>
        <dbReference type="Rhea" id="RHEA-COMP:10367"/>
        <dbReference type="Rhea" id="RHEA-COMP:10368"/>
        <dbReference type="ChEBI" id="CHEBI:15378"/>
        <dbReference type="ChEBI" id="CHEBI:57856"/>
        <dbReference type="ChEBI" id="CHEBI:59789"/>
        <dbReference type="ChEBI" id="CHEBI:73542"/>
        <dbReference type="ChEBI" id="CHEBI:74269"/>
        <dbReference type="EC" id="2.1.1.221"/>
    </reaction>
</comment>
<organism evidence="8 9">
    <name type="scientific">Planoprotostelium fungivorum</name>
    <dbReference type="NCBI Taxonomy" id="1890364"/>
    <lineage>
        <taxon>Eukaryota</taxon>
        <taxon>Amoebozoa</taxon>
        <taxon>Evosea</taxon>
        <taxon>Variosea</taxon>
        <taxon>Cavosteliida</taxon>
        <taxon>Cavosteliaceae</taxon>
        <taxon>Planoprotostelium</taxon>
    </lineage>
</organism>
<accession>A0A2P6N2P2</accession>
<evidence type="ECO:0000256" key="5">
    <source>
        <dbReference type="ARBA" id="ARBA00048434"/>
    </source>
</evidence>
<dbReference type="GO" id="GO:0002939">
    <property type="term" value="P:tRNA N1-guanine methylation"/>
    <property type="evidence" value="ECO:0007669"/>
    <property type="project" value="TreeGrafter"/>
</dbReference>
<evidence type="ECO:0000313" key="9">
    <source>
        <dbReference type="Proteomes" id="UP000241769"/>
    </source>
</evidence>
<dbReference type="GO" id="GO:0000049">
    <property type="term" value="F:tRNA binding"/>
    <property type="evidence" value="ECO:0007669"/>
    <property type="project" value="TreeGrafter"/>
</dbReference>
<evidence type="ECO:0000256" key="4">
    <source>
        <dbReference type="ARBA" id="ARBA00022691"/>
    </source>
</evidence>
<feature type="domain" description="SAM-dependent MTase TRM10-type" evidence="7">
    <location>
        <begin position="97"/>
        <end position="287"/>
    </location>
</feature>
<dbReference type="AlphaFoldDB" id="A0A2P6N2P2"/>
<feature type="compositionally biased region" description="Basic and acidic residues" evidence="6">
    <location>
        <begin position="62"/>
        <end position="88"/>
    </location>
</feature>
<dbReference type="Proteomes" id="UP000241769">
    <property type="component" value="Unassembled WGS sequence"/>
</dbReference>